<keyword evidence="3" id="KW-0238">DNA-binding</keyword>
<evidence type="ECO:0000313" key="6">
    <source>
        <dbReference type="EMBL" id="EXI77055.1"/>
    </source>
</evidence>
<dbReference type="InterPro" id="IPR000055">
    <property type="entry name" value="Restrct_endonuc_typeI_TRD"/>
</dbReference>
<keyword evidence="2" id="KW-0680">Restriction system</keyword>
<organism evidence="6 7">
    <name type="scientific">Candidatus Accumulibacter appositus</name>
    <dbReference type="NCBI Taxonomy" id="1454003"/>
    <lineage>
        <taxon>Bacteria</taxon>
        <taxon>Pseudomonadati</taxon>
        <taxon>Pseudomonadota</taxon>
        <taxon>Betaproteobacteria</taxon>
        <taxon>Candidatus Accumulibacter</taxon>
    </lineage>
</organism>
<feature type="compositionally biased region" description="Acidic residues" evidence="4">
    <location>
        <begin position="447"/>
        <end position="467"/>
    </location>
</feature>
<evidence type="ECO:0000256" key="3">
    <source>
        <dbReference type="ARBA" id="ARBA00023125"/>
    </source>
</evidence>
<comment type="similarity">
    <text evidence="1">Belongs to the type-I restriction system S methylase family.</text>
</comment>
<evidence type="ECO:0000256" key="2">
    <source>
        <dbReference type="ARBA" id="ARBA00022747"/>
    </source>
</evidence>
<dbReference type="PANTHER" id="PTHR30408">
    <property type="entry name" value="TYPE-1 RESTRICTION ENZYME ECOKI SPECIFICITY PROTEIN"/>
    <property type="match status" value="1"/>
</dbReference>
<feature type="region of interest" description="Disordered" evidence="4">
    <location>
        <begin position="443"/>
        <end position="467"/>
    </location>
</feature>
<dbReference type="SUPFAM" id="SSF116734">
    <property type="entry name" value="DNA methylase specificity domain"/>
    <property type="match status" value="2"/>
</dbReference>
<dbReference type="STRING" id="1454003.AW10_04063"/>
<evidence type="ECO:0000256" key="4">
    <source>
        <dbReference type="SAM" id="MobiDB-lite"/>
    </source>
</evidence>
<dbReference type="PATRIC" id="fig|1454003.3.peg.4130"/>
<feature type="domain" description="Type I restriction modification DNA specificity" evidence="5">
    <location>
        <begin position="261"/>
        <end position="412"/>
    </location>
</feature>
<dbReference type="InterPro" id="IPR044946">
    <property type="entry name" value="Restrct_endonuc_typeI_TRD_sf"/>
</dbReference>
<dbReference type="GO" id="GO:0009307">
    <property type="term" value="P:DNA restriction-modification system"/>
    <property type="evidence" value="ECO:0007669"/>
    <property type="project" value="UniProtKB-KW"/>
</dbReference>
<evidence type="ECO:0000313" key="7">
    <source>
        <dbReference type="Proteomes" id="UP000021816"/>
    </source>
</evidence>
<reference evidence="6 7" key="1">
    <citation type="submission" date="2014-02" db="EMBL/GenBank/DDBJ databases">
        <title>Expanding our view of genomic diversity in Candidatus Accumulibacter clades.</title>
        <authorList>
            <person name="Skennerton C.T."/>
            <person name="Barr J.J."/>
            <person name="Slater F.R."/>
            <person name="Bond P.L."/>
            <person name="Tyson G.W."/>
        </authorList>
    </citation>
    <scope>NUCLEOTIDE SEQUENCE [LARGE SCALE GENOMIC DNA]</scope>
    <source>
        <strain evidence="7">BA-92</strain>
    </source>
</reference>
<name>A0A011PJP6_9PROT</name>
<evidence type="ECO:0000256" key="1">
    <source>
        <dbReference type="ARBA" id="ARBA00010923"/>
    </source>
</evidence>
<comment type="caution">
    <text evidence="6">The sequence shown here is derived from an EMBL/GenBank/DDBJ whole genome shotgun (WGS) entry which is preliminary data.</text>
</comment>
<dbReference type="Proteomes" id="UP000021816">
    <property type="component" value="Unassembled WGS sequence"/>
</dbReference>
<dbReference type="PANTHER" id="PTHR30408:SF12">
    <property type="entry name" value="TYPE I RESTRICTION ENZYME MJAVIII SPECIFICITY SUBUNIT"/>
    <property type="match status" value="1"/>
</dbReference>
<protein>
    <submittedName>
        <fullName evidence="6">EcoKI restriction-modification system protein HsdS</fullName>
    </submittedName>
</protein>
<evidence type="ECO:0000259" key="5">
    <source>
        <dbReference type="Pfam" id="PF01420"/>
    </source>
</evidence>
<gene>
    <name evidence="6" type="ORF">AW10_04063</name>
</gene>
<proteinExistence type="inferred from homology"/>
<sequence length="467" mass="52736">MIADLKPYAGYKESGIAWAPSLPATWRTERAKWLFTKMARPVRPEDEVVTCFRDGTVTLRKNRRVRGFTEATVEHGYQGIRRGDLVIHGMDAFAGAIGVSDSDGKGTPVYNVCQPRPGVSARFYAHAVREMSQSQWILALAKGIRERSTDFRYEMFGNQRLPLPPLDEQAAIVRFLDWANGRLERATRAKRKVITLLNEQKQAIIHRAVTRGLDPSVPLKATGSRWFPELPAHWGALTLRRVLSSAINGPHFSPQYHDAGIPFLSARNVKADRWVLGDAKFISEDDYAEFSRRVRPEIGDVLYTKGGTTGIARAVDLAFRFQVWVHIAVLKLQRHRVVPAFLAYCLNSPLCYEQSQLFTRGATNQDLGLGRMKEIELPVPRTLEEQQSIVENLDEQTSSFTRAISRLEREIELLREYRIRLVADVVTGKLDVREAAARLPYDAPFDTAEDDADLSDETETADEEVAE</sequence>
<dbReference type="InterPro" id="IPR052021">
    <property type="entry name" value="Type-I_RS_S_subunit"/>
</dbReference>
<dbReference type="AlphaFoldDB" id="A0A011PJP6"/>
<dbReference type="Gene3D" id="1.10.287.1120">
    <property type="entry name" value="Bipartite methylase S protein"/>
    <property type="match status" value="1"/>
</dbReference>
<dbReference type="Pfam" id="PF01420">
    <property type="entry name" value="Methylase_S"/>
    <property type="match status" value="1"/>
</dbReference>
<dbReference type="GO" id="GO:0003677">
    <property type="term" value="F:DNA binding"/>
    <property type="evidence" value="ECO:0007669"/>
    <property type="project" value="UniProtKB-KW"/>
</dbReference>
<accession>A0A011PJP6</accession>
<dbReference type="Gene3D" id="3.90.220.20">
    <property type="entry name" value="DNA methylase specificity domains"/>
    <property type="match status" value="2"/>
</dbReference>
<dbReference type="EMBL" id="JEMX01000125">
    <property type="protein sequence ID" value="EXI77055.1"/>
    <property type="molecule type" value="Genomic_DNA"/>
</dbReference>